<keyword evidence="7 10" id="KW-1133">Transmembrane helix</keyword>
<evidence type="ECO:0000313" key="12">
    <source>
        <dbReference type="Proteomes" id="UP001233172"/>
    </source>
</evidence>
<keyword evidence="12" id="KW-1185">Reference proteome</keyword>
<evidence type="ECO:0000256" key="9">
    <source>
        <dbReference type="ARBA" id="ARBA00023136"/>
    </source>
</evidence>
<dbReference type="AlphaFoldDB" id="A0AAD8FC96"/>
<dbReference type="Pfam" id="PF01762">
    <property type="entry name" value="Galactosyl_T"/>
    <property type="match status" value="1"/>
</dbReference>
<dbReference type="Proteomes" id="UP001233172">
    <property type="component" value="Unassembled WGS sequence"/>
</dbReference>
<dbReference type="GO" id="GO:0016758">
    <property type="term" value="F:hexosyltransferase activity"/>
    <property type="evidence" value="ECO:0007669"/>
    <property type="project" value="InterPro"/>
</dbReference>
<sequence length="442" mass="51644">MTLPRAFLVNRKLAIQRYFPYYVYCIFHDLHLVSMCRSQRFLKLQLVLLMFFFAAVVILKMLPSDAVLSKVNSYQCEGLDLLDQASRFHSKVLSTHDYSYNTTLTKRLQGSTETVIIRHYLHNMTKAHSNKLFQVIQDDHIHESNWTNYKHNFEANNELNYTFLITGEDICTNDAPQLLIIIPSVVNDVGRRDLLRKTWLRASETNSWPRKRIQHKVKHIFLFGYRSKRLESDWQSLSRESLLNNDIIMADFEDTYRNLTVKILVGLKWTLKYCNKVQYVLKVDMDTFINVPIMMNLLQYVQNNTSSATFVIGLLHSYKKPLVVRKESRWKVSENEYPLPFYPRYLYGHTYGISRTGIDTLVHMSEKISLIAPEDAFITGILPKLAGVLRLTAPSFTACCKKLEDCQIVWDNKVSATQIKTNERFEKLWSNIVSNSCEHKDI</sequence>
<dbReference type="InterPro" id="IPR002659">
    <property type="entry name" value="Glyco_trans_31"/>
</dbReference>
<dbReference type="Gene3D" id="3.90.550.50">
    <property type="match status" value="1"/>
</dbReference>
<organism evidence="11 12">
    <name type="scientific">Biomphalaria pfeifferi</name>
    <name type="common">Bloodfluke planorb</name>
    <name type="synonym">Freshwater snail</name>
    <dbReference type="NCBI Taxonomy" id="112525"/>
    <lineage>
        <taxon>Eukaryota</taxon>
        <taxon>Metazoa</taxon>
        <taxon>Spiralia</taxon>
        <taxon>Lophotrochozoa</taxon>
        <taxon>Mollusca</taxon>
        <taxon>Gastropoda</taxon>
        <taxon>Heterobranchia</taxon>
        <taxon>Euthyneura</taxon>
        <taxon>Panpulmonata</taxon>
        <taxon>Hygrophila</taxon>
        <taxon>Lymnaeoidea</taxon>
        <taxon>Planorbidae</taxon>
        <taxon>Biomphalaria</taxon>
    </lineage>
</organism>
<accession>A0AAD8FC96</accession>
<dbReference type="EC" id="2.4.1.-" evidence="10"/>
<evidence type="ECO:0000256" key="1">
    <source>
        <dbReference type="ARBA" id="ARBA00004323"/>
    </source>
</evidence>
<comment type="subcellular location">
    <subcellularLocation>
        <location evidence="1 10">Golgi apparatus membrane</location>
        <topology evidence="1 10">Single-pass type II membrane protein</topology>
    </subcellularLocation>
</comment>
<evidence type="ECO:0000256" key="5">
    <source>
        <dbReference type="ARBA" id="ARBA00022692"/>
    </source>
</evidence>
<keyword evidence="4" id="KW-0808">Transferase</keyword>
<evidence type="ECO:0000256" key="4">
    <source>
        <dbReference type="ARBA" id="ARBA00022679"/>
    </source>
</evidence>
<dbReference type="GO" id="GO:0006493">
    <property type="term" value="P:protein O-linked glycosylation"/>
    <property type="evidence" value="ECO:0007669"/>
    <property type="project" value="TreeGrafter"/>
</dbReference>
<dbReference type="PANTHER" id="PTHR11214:SF378">
    <property type="entry name" value="BETA-1,3-GALACTOSYLTRANSFERASE 4"/>
    <property type="match status" value="1"/>
</dbReference>
<reference evidence="11" key="1">
    <citation type="journal article" date="2023" name="PLoS Negl. Trop. Dis.">
        <title>A genome sequence for Biomphalaria pfeifferi, the major vector snail for the human-infecting parasite Schistosoma mansoni.</title>
        <authorList>
            <person name="Bu L."/>
            <person name="Lu L."/>
            <person name="Laidemitt M.R."/>
            <person name="Zhang S.M."/>
            <person name="Mutuku M."/>
            <person name="Mkoji G."/>
            <person name="Steinauer M."/>
            <person name="Loker E.S."/>
        </authorList>
    </citation>
    <scope>NUCLEOTIDE SEQUENCE</scope>
    <source>
        <strain evidence="11">KasaAsao</strain>
    </source>
</reference>
<gene>
    <name evidence="11" type="ORF">Bpfe_012470</name>
</gene>
<comment type="caution">
    <text evidence="11">The sequence shown here is derived from an EMBL/GenBank/DDBJ whole genome shotgun (WGS) entry which is preliminary data.</text>
</comment>
<evidence type="ECO:0000256" key="7">
    <source>
        <dbReference type="ARBA" id="ARBA00022989"/>
    </source>
</evidence>
<feature type="transmembrane region" description="Helical" evidence="10">
    <location>
        <begin position="44"/>
        <end position="62"/>
    </location>
</feature>
<keyword evidence="3 10" id="KW-0328">Glycosyltransferase</keyword>
<evidence type="ECO:0000313" key="11">
    <source>
        <dbReference type="EMBL" id="KAK0058146.1"/>
    </source>
</evidence>
<reference evidence="11" key="2">
    <citation type="submission" date="2023-04" db="EMBL/GenBank/DDBJ databases">
        <authorList>
            <person name="Bu L."/>
            <person name="Lu L."/>
            <person name="Laidemitt M.R."/>
            <person name="Zhang S.M."/>
            <person name="Mutuku M."/>
            <person name="Mkoji G."/>
            <person name="Steinauer M."/>
            <person name="Loker E.S."/>
        </authorList>
    </citation>
    <scope>NUCLEOTIDE SEQUENCE</scope>
    <source>
        <strain evidence="11">KasaAsao</strain>
        <tissue evidence="11">Whole Snail</tissue>
    </source>
</reference>
<proteinExistence type="inferred from homology"/>
<evidence type="ECO:0000256" key="3">
    <source>
        <dbReference type="ARBA" id="ARBA00022676"/>
    </source>
</evidence>
<keyword evidence="6 10" id="KW-0735">Signal-anchor</keyword>
<evidence type="ECO:0000256" key="10">
    <source>
        <dbReference type="RuleBase" id="RU363063"/>
    </source>
</evidence>
<keyword evidence="8 10" id="KW-0333">Golgi apparatus</keyword>
<dbReference type="EMBL" id="JASAOG010000050">
    <property type="protein sequence ID" value="KAK0058146.1"/>
    <property type="molecule type" value="Genomic_DNA"/>
</dbReference>
<comment type="similarity">
    <text evidence="2 10">Belongs to the glycosyltransferase 31 family.</text>
</comment>
<name>A0AAD8FC96_BIOPF</name>
<keyword evidence="9 10" id="KW-0472">Membrane</keyword>
<dbReference type="PANTHER" id="PTHR11214">
    <property type="entry name" value="BETA-1,3-N-ACETYLGLUCOSAMINYLTRANSFERASE"/>
    <property type="match status" value="1"/>
</dbReference>
<dbReference type="GO" id="GO:0000139">
    <property type="term" value="C:Golgi membrane"/>
    <property type="evidence" value="ECO:0007669"/>
    <property type="project" value="UniProtKB-SubCell"/>
</dbReference>
<evidence type="ECO:0000256" key="2">
    <source>
        <dbReference type="ARBA" id="ARBA00008661"/>
    </source>
</evidence>
<evidence type="ECO:0000256" key="6">
    <source>
        <dbReference type="ARBA" id="ARBA00022968"/>
    </source>
</evidence>
<keyword evidence="5 10" id="KW-0812">Transmembrane</keyword>
<protein>
    <recommendedName>
        <fullName evidence="10">Hexosyltransferase</fullName>
        <ecNumber evidence="10">2.4.1.-</ecNumber>
    </recommendedName>
</protein>
<evidence type="ECO:0000256" key="8">
    <source>
        <dbReference type="ARBA" id="ARBA00023034"/>
    </source>
</evidence>